<dbReference type="EC" id="3.5.1.122" evidence="4"/>
<comment type="subunit">
    <text evidence="3">Monomer.</text>
</comment>
<dbReference type="Pfam" id="PF09764">
    <property type="entry name" value="Nt_Gln_amidase"/>
    <property type="match status" value="2"/>
</dbReference>
<comment type="caution">
    <text evidence="11">The sequence shown here is derived from an EMBL/GenBank/DDBJ whole genome shotgun (WGS) entry which is preliminary data.</text>
</comment>
<comment type="similarity">
    <text evidence="2">Belongs to the NTAQ1 family.</text>
</comment>
<dbReference type="GO" id="GO:0070773">
    <property type="term" value="F:protein-N-terminal glutamine amidohydrolase activity"/>
    <property type="evidence" value="ECO:0007669"/>
    <property type="project" value="UniProtKB-EC"/>
</dbReference>
<dbReference type="GO" id="GO:0005829">
    <property type="term" value="C:cytosol"/>
    <property type="evidence" value="ECO:0007669"/>
    <property type="project" value="TreeGrafter"/>
</dbReference>
<dbReference type="PANTHER" id="PTHR13035">
    <property type="entry name" value="PROTEIN N-TERMINAL GLUTAMINE AMIDOHYDROLASE"/>
    <property type="match status" value="1"/>
</dbReference>
<comment type="catalytic activity">
    <reaction evidence="9">
        <text>N-terminal L-glutaminyl-[protein] + H2O = N-terminal L-glutamyl-[protein] + NH4(+)</text>
        <dbReference type="Rhea" id="RHEA:50680"/>
        <dbReference type="Rhea" id="RHEA-COMP:12668"/>
        <dbReference type="Rhea" id="RHEA-COMP:12777"/>
        <dbReference type="ChEBI" id="CHEBI:15377"/>
        <dbReference type="ChEBI" id="CHEBI:28938"/>
        <dbReference type="ChEBI" id="CHEBI:64721"/>
        <dbReference type="ChEBI" id="CHEBI:64722"/>
        <dbReference type="EC" id="3.5.1.122"/>
    </reaction>
</comment>
<gene>
    <name evidence="11" type="ORF">JTE90_025146</name>
</gene>
<evidence type="ECO:0000256" key="5">
    <source>
        <dbReference type="ARBA" id="ARBA00021247"/>
    </source>
</evidence>
<dbReference type="InterPro" id="IPR023128">
    <property type="entry name" value="Prot_N_Gln_amidohydro_ab_roll"/>
</dbReference>
<reference evidence="11 12" key="1">
    <citation type="journal article" date="2022" name="Nat. Ecol. Evol.">
        <title>A masculinizing supergene underlies an exaggerated male reproductive morph in a spider.</title>
        <authorList>
            <person name="Hendrickx F."/>
            <person name="De Corte Z."/>
            <person name="Sonet G."/>
            <person name="Van Belleghem S.M."/>
            <person name="Kostlbacher S."/>
            <person name="Vangestel C."/>
        </authorList>
    </citation>
    <scope>NUCLEOTIDE SEQUENCE [LARGE SCALE GENOMIC DNA]</scope>
    <source>
        <strain evidence="11">W744_W776</strain>
    </source>
</reference>
<evidence type="ECO:0000313" key="11">
    <source>
        <dbReference type="EMBL" id="KAG8183593.1"/>
    </source>
</evidence>
<keyword evidence="12" id="KW-1185">Reference proteome</keyword>
<protein>
    <recommendedName>
        <fullName evidence="5">Protein N-terminal glutamine amidohydrolase</fullName>
        <ecNumber evidence="4">3.5.1.122</ecNumber>
    </recommendedName>
    <alternativeName>
        <fullName evidence="7">Protein NH2-terminal glutamine deamidase</fullName>
    </alternativeName>
    <alternativeName>
        <fullName evidence="8">Protein tungus</fullName>
    </alternativeName>
</protein>
<dbReference type="AlphaFoldDB" id="A0AAV6UIH0"/>
<accession>A0AAV6UIH0</accession>
<dbReference type="Proteomes" id="UP000827092">
    <property type="component" value="Unassembled WGS sequence"/>
</dbReference>
<evidence type="ECO:0000256" key="1">
    <source>
        <dbReference type="ARBA" id="ARBA00003923"/>
    </source>
</evidence>
<evidence type="ECO:0000256" key="6">
    <source>
        <dbReference type="ARBA" id="ARBA00022801"/>
    </source>
</evidence>
<dbReference type="InterPro" id="IPR039733">
    <property type="entry name" value="NTAQ1"/>
</dbReference>
<organism evidence="11 12">
    <name type="scientific">Oedothorax gibbosus</name>
    <dbReference type="NCBI Taxonomy" id="931172"/>
    <lineage>
        <taxon>Eukaryota</taxon>
        <taxon>Metazoa</taxon>
        <taxon>Ecdysozoa</taxon>
        <taxon>Arthropoda</taxon>
        <taxon>Chelicerata</taxon>
        <taxon>Arachnida</taxon>
        <taxon>Araneae</taxon>
        <taxon>Araneomorphae</taxon>
        <taxon>Entelegynae</taxon>
        <taxon>Araneoidea</taxon>
        <taxon>Linyphiidae</taxon>
        <taxon>Erigoninae</taxon>
        <taxon>Oedothorax</taxon>
    </lineage>
</organism>
<dbReference type="EMBL" id="JAFNEN010000413">
    <property type="protein sequence ID" value="KAG8183592.1"/>
    <property type="molecule type" value="Genomic_DNA"/>
</dbReference>
<keyword evidence="6" id="KW-0378">Hydrolase</keyword>
<evidence type="ECO:0000256" key="8">
    <source>
        <dbReference type="ARBA" id="ARBA00031948"/>
    </source>
</evidence>
<dbReference type="PANTHER" id="PTHR13035:SF0">
    <property type="entry name" value="PROTEIN N-TERMINAL GLUTAMINE AMIDOHYDROLASE"/>
    <property type="match status" value="1"/>
</dbReference>
<proteinExistence type="inferred from homology"/>
<evidence type="ECO:0000256" key="2">
    <source>
        <dbReference type="ARBA" id="ARBA00008985"/>
    </source>
</evidence>
<dbReference type="EMBL" id="JAFNEN010000413">
    <property type="protein sequence ID" value="KAG8183593.1"/>
    <property type="molecule type" value="Genomic_DNA"/>
</dbReference>
<evidence type="ECO:0000256" key="9">
    <source>
        <dbReference type="ARBA" id="ARBA00048768"/>
    </source>
</evidence>
<name>A0AAV6UIH0_9ARAC</name>
<feature type="domain" description="Protein N-terminal glutamine amidohydrolase alpha beta roll" evidence="10">
    <location>
        <begin position="116"/>
        <end position="231"/>
    </location>
</feature>
<evidence type="ECO:0000256" key="3">
    <source>
        <dbReference type="ARBA" id="ARBA00011245"/>
    </source>
</evidence>
<dbReference type="Gene3D" id="3.10.620.10">
    <property type="entry name" value="Protein N-terminal glutamine amidohydrolase, alpha beta roll"/>
    <property type="match status" value="2"/>
</dbReference>
<evidence type="ECO:0000256" key="7">
    <source>
        <dbReference type="ARBA" id="ARBA00029677"/>
    </source>
</evidence>
<dbReference type="GO" id="GO:0005634">
    <property type="term" value="C:nucleus"/>
    <property type="evidence" value="ECO:0007669"/>
    <property type="project" value="TreeGrafter"/>
</dbReference>
<dbReference type="GO" id="GO:0008418">
    <property type="term" value="F:protein-N-terminal asparagine amidohydrolase activity"/>
    <property type="evidence" value="ECO:0007669"/>
    <property type="project" value="InterPro"/>
</dbReference>
<sequence>MSIDSANFLPIVPDMDPPLIDLKIPPREECMHTKYYCEENVWKLCEYVQKNQFQKLHQCYAIFISNENKTIPLWCQKSGNAESLCIWDYHVIFVYHSTDASRTVVYDVDCSLPFPDYHVIFVYHSADASRTVVYDVDCSLPFPVHIRTYIELAIRQEFQFQPCYKRLFRVIPAPEYLLKFASDRSMMKNEDGSWIKAPPPYPCITTTESTNNIKDFISMEKNIQIGKWQNFHKELEYHVCPTQGTFMEGAKIGCQDILAIIFAFVLRMGIVFSHRQINQWRSKRNLKSMSRETIVDYFCYLREIAEVVASHNSKKLGGFGKSIEIDDTFLSTRKYHRGRKTMPMTITVLGIYCREDEEGVFFLVNGK</sequence>
<evidence type="ECO:0000259" key="10">
    <source>
        <dbReference type="Pfam" id="PF09764"/>
    </source>
</evidence>
<comment type="function">
    <text evidence="1">Mediates the side-chain deamidation of N-terminal glutamine residues to glutamate, an important step in N-end rule pathway of protein degradation. Conversion of the resulting N-terminal glutamine to glutamate renders the protein susceptible to arginylation, polyubiquitination and degradation as specified by the N-end rule. Does not act on substrates with internal or C-terminal glutamine and does not act on non-glutamine residues in any position.</text>
</comment>
<dbReference type="InterPro" id="IPR037132">
    <property type="entry name" value="N_Gln_amidohydro_ab_roll_sf"/>
</dbReference>
<evidence type="ECO:0000313" key="12">
    <source>
        <dbReference type="Proteomes" id="UP000827092"/>
    </source>
</evidence>
<evidence type="ECO:0000256" key="4">
    <source>
        <dbReference type="ARBA" id="ARBA00012718"/>
    </source>
</evidence>
<feature type="domain" description="Protein N-terminal glutamine amidohydrolase alpha beta roll" evidence="10">
    <location>
        <begin position="32"/>
        <end position="115"/>
    </location>
</feature>